<dbReference type="Gene3D" id="3.10.110.10">
    <property type="entry name" value="Ubiquitin Conjugating Enzyme"/>
    <property type="match status" value="2"/>
</dbReference>
<dbReference type="SUPFAM" id="SSF57850">
    <property type="entry name" value="RING/U-box"/>
    <property type="match status" value="1"/>
</dbReference>
<reference evidence="8" key="1">
    <citation type="submission" date="2025-08" db="UniProtKB">
        <authorList>
            <consortium name="RefSeq"/>
        </authorList>
    </citation>
    <scope>IDENTIFICATION</scope>
    <source>
        <tissue evidence="8">Testes</tissue>
    </source>
</reference>
<proteinExistence type="predicted"/>
<dbReference type="PANTHER" id="PTHR23306:SF3">
    <property type="entry name" value="TUMOR SUPPRESSOR PROTEIN 101"/>
    <property type="match status" value="1"/>
</dbReference>
<feature type="coiled-coil region" evidence="4">
    <location>
        <begin position="467"/>
        <end position="504"/>
    </location>
</feature>
<dbReference type="InterPro" id="IPR001841">
    <property type="entry name" value="Znf_RING"/>
</dbReference>
<dbReference type="Gene3D" id="3.30.40.10">
    <property type="entry name" value="Zinc/RING finger domain, C3HC4 (zinc finger)"/>
    <property type="match status" value="1"/>
</dbReference>
<evidence type="ECO:0000256" key="3">
    <source>
        <dbReference type="PROSITE-ProRule" id="PRU00175"/>
    </source>
</evidence>
<dbReference type="PANTHER" id="PTHR23306">
    <property type="entry name" value="TUMOR SUSCEPTIBILITY GENE 101 PROTEIN-RELATED"/>
    <property type="match status" value="1"/>
</dbReference>
<dbReference type="SUPFAM" id="SSF54495">
    <property type="entry name" value="UBC-like"/>
    <property type="match status" value="2"/>
</dbReference>
<dbReference type="Pfam" id="PF13920">
    <property type="entry name" value="zf-C3HC4_3"/>
    <property type="match status" value="1"/>
</dbReference>
<feature type="domain" description="UEV" evidence="6">
    <location>
        <begin position="12"/>
        <end position="155"/>
    </location>
</feature>
<dbReference type="InterPro" id="IPR052070">
    <property type="entry name" value="ESCRT-I_UEV_domain"/>
</dbReference>
<keyword evidence="4" id="KW-0175">Coiled coil</keyword>
<dbReference type="CDD" id="cd11685">
    <property type="entry name" value="UEV_TSG101-like"/>
    <property type="match status" value="2"/>
</dbReference>
<dbReference type="CDD" id="cd16520">
    <property type="entry name" value="RING-HC_MIBs-like"/>
    <property type="match status" value="1"/>
</dbReference>
<feature type="domain" description="RING-type" evidence="5">
    <location>
        <begin position="507"/>
        <end position="540"/>
    </location>
</feature>
<dbReference type="InterPro" id="IPR008883">
    <property type="entry name" value="UEV_N"/>
</dbReference>
<keyword evidence="2" id="KW-0862">Zinc</keyword>
<evidence type="ECO:0000259" key="5">
    <source>
        <dbReference type="PROSITE" id="PS50089"/>
    </source>
</evidence>
<evidence type="ECO:0000313" key="7">
    <source>
        <dbReference type="Proteomes" id="UP000694865"/>
    </source>
</evidence>
<keyword evidence="7" id="KW-1185">Reference proteome</keyword>
<evidence type="ECO:0000259" key="6">
    <source>
        <dbReference type="PROSITE" id="PS51322"/>
    </source>
</evidence>
<dbReference type="GeneID" id="102802857"/>
<evidence type="ECO:0000256" key="4">
    <source>
        <dbReference type="SAM" id="Coils"/>
    </source>
</evidence>
<dbReference type="SMART" id="SM00184">
    <property type="entry name" value="RING"/>
    <property type="match status" value="1"/>
</dbReference>
<sequence>MPMGRNKMAAVSPSQIKTLCRKAKYKDETKVIEDLRPVFQRFPTLKLLVENYVFTDGSEKTLLNLAGTVPVCFQGNNYNIPIRIWFERTHPEDGPICYVEPTSDMYVEPSQYVDREGKIYLPYLHEWNYPAFTTAGLLGVIIAAFSEKMPVYARSSSRPLEQQRRPSTVSSVSIASLNSISSMDSNDSDYVRRGSSSILGNQPYLEHAEQCKGFIHTAVKNYKHKNAVKRDVHETLADYRNLNPRLDDKEDSNGRLIKTMNLTGTVPITYQGNVYNIPICVWIPREYPDCRPLCFLRPTPDMAIKASPYVDPAGKILLPYLQHWKHPNSDLRGLIQVMSVEFGKDCPIYSANASQPSQSTPREIQQPTVYQPLTRQLPQTPAQLSSSSDSSTSYMSLQQTGAVGHYMALNEQPPQPHSSYYNIQPGMVTPEYKPGQPQSALLFGQMANRPLPALPPNASPEQQRTRSVEVERRAQELKLQAQHAKKLEEEKKELQEKARALEDKHCCPICMETTRDVAFQCGHMTCRKCSELIHKCPICRTAITQRINLYH</sequence>
<accession>A0ABM0M836</accession>
<dbReference type="Pfam" id="PF05743">
    <property type="entry name" value="UEV"/>
    <property type="match status" value="2"/>
</dbReference>
<gene>
    <name evidence="8" type="primary">LOC102802857</name>
</gene>
<evidence type="ECO:0000256" key="2">
    <source>
        <dbReference type="ARBA" id="ARBA00022833"/>
    </source>
</evidence>
<feature type="domain" description="UEV" evidence="6">
    <location>
        <begin position="209"/>
        <end position="352"/>
    </location>
</feature>
<keyword evidence="1 3" id="KW-0863">Zinc-finger</keyword>
<dbReference type="PROSITE" id="PS51322">
    <property type="entry name" value="UEV"/>
    <property type="match status" value="2"/>
</dbReference>
<evidence type="ECO:0000313" key="8">
    <source>
        <dbReference type="RefSeq" id="XP_006816177.1"/>
    </source>
</evidence>
<dbReference type="Proteomes" id="UP000694865">
    <property type="component" value="Unplaced"/>
</dbReference>
<keyword evidence="1 3" id="KW-0479">Metal-binding</keyword>
<organism evidence="7 8">
    <name type="scientific">Saccoglossus kowalevskii</name>
    <name type="common">Acorn worm</name>
    <dbReference type="NCBI Taxonomy" id="10224"/>
    <lineage>
        <taxon>Eukaryota</taxon>
        <taxon>Metazoa</taxon>
        <taxon>Hemichordata</taxon>
        <taxon>Enteropneusta</taxon>
        <taxon>Harrimaniidae</taxon>
        <taxon>Saccoglossus</taxon>
    </lineage>
</organism>
<dbReference type="PROSITE" id="PS50089">
    <property type="entry name" value="ZF_RING_2"/>
    <property type="match status" value="1"/>
</dbReference>
<name>A0ABM0M836_SACKO</name>
<evidence type="ECO:0000256" key="1">
    <source>
        <dbReference type="ARBA" id="ARBA00022771"/>
    </source>
</evidence>
<dbReference type="InterPro" id="IPR016135">
    <property type="entry name" value="UBQ-conjugating_enzyme/RWD"/>
</dbReference>
<dbReference type="RefSeq" id="XP_006816177.1">
    <property type="nucleotide sequence ID" value="XM_006816114.1"/>
</dbReference>
<dbReference type="InterPro" id="IPR013083">
    <property type="entry name" value="Znf_RING/FYVE/PHD"/>
</dbReference>
<protein>
    <submittedName>
        <fullName evidence="8">Uncharacterized protein LOC102802857</fullName>
    </submittedName>
</protein>